<dbReference type="PRINTS" id="PR00111">
    <property type="entry name" value="ABHYDROLASE"/>
</dbReference>
<reference evidence="3" key="1">
    <citation type="submission" date="2021-03" db="EMBL/GenBank/DDBJ databases">
        <title>Streptomyces strains.</title>
        <authorList>
            <person name="Lund M.B."/>
            <person name="Toerring T."/>
        </authorList>
    </citation>
    <scope>NUCLEOTIDE SEQUENCE</scope>
    <source>
        <strain evidence="3">JCM 4242</strain>
    </source>
</reference>
<evidence type="ECO:0000313" key="3">
    <source>
        <dbReference type="EMBL" id="MBO0654759.1"/>
    </source>
</evidence>
<comment type="caution">
    <text evidence="3">The sequence shown here is derived from an EMBL/GenBank/DDBJ whole genome shotgun (WGS) entry which is preliminary data.</text>
</comment>
<protein>
    <submittedName>
        <fullName evidence="3">Alpha/beta fold hydrolase</fullName>
    </submittedName>
</protein>
<accession>A0A939FP87</accession>
<evidence type="ECO:0000313" key="4">
    <source>
        <dbReference type="Proteomes" id="UP000664781"/>
    </source>
</evidence>
<dbReference type="Proteomes" id="UP000664781">
    <property type="component" value="Unassembled WGS sequence"/>
</dbReference>
<feature type="domain" description="AB hydrolase-1" evidence="2">
    <location>
        <begin position="29"/>
        <end position="250"/>
    </location>
</feature>
<dbReference type="GO" id="GO:0046503">
    <property type="term" value="P:glycerolipid catabolic process"/>
    <property type="evidence" value="ECO:0007669"/>
    <property type="project" value="TreeGrafter"/>
</dbReference>
<sequence length="308" mass="33630">MTEHDRPAPAFARAQDGTALAYQHHGEGPPLVLLAGQANDHHWWDGVREDFHTVRSTVTLDLRGTGDSDKPEGPYSVVQFADDVVAVLDALGIERADVYGTSMGGRVAQWLAIRHPERVRRLVLGCTSPGGPHAVERDASVRRSLAQPDPEAVRSVLADLMYSPAWRAAHPGPYRTLGDPRMPAHARRGHLIASNEHDAWSDLPGIAAPTLILHGGQDRLTPPDNLRLLASRIPGARAHLFPGARHAYFEECRDEAGKLVRRFLVEEGCSRATERDRGRASAPSDSGDPLGEEVRPRAAQEARSTNWA</sequence>
<dbReference type="GO" id="GO:0004806">
    <property type="term" value="F:triacylglycerol lipase activity"/>
    <property type="evidence" value="ECO:0007669"/>
    <property type="project" value="TreeGrafter"/>
</dbReference>
<dbReference type="InterPro" id="IPR000073">
    <property type="entry name" value="AB_hydrolase_1"/>
</dbReference>
<evidence type="ECO:0000256" key="1">
    <source>
        <dbReference type="SAM" id="MobiDB-lite"/>
    </source>
</evidence>
<evidence type="ECO:0000259" key="2">
    <source>
        <dbReference type="Pfam" id="PF00561"/>
    </source>
</evidence>
<dbReference type="Pfam" id="PF00561">
    <property type="entry name" value="Abhydrolase_1"/>
    <property type="match status" value="1"/>
</dbReference>
<dbReference type="AlphaFoldDB" id="A0A939FP87"/>
<keyword evidence="3" id="KW-0378">Hydrolase</keyword>
<dbReference type="PANTHER" id="PTHR43433">
    <property type="entry name" value="HYDROLASE, ALPHA/BETA FOLD FAMILY PROTEIN"/>
    <property type="match status" value="1"/>
</dbReference>
<dbReference type="Gene3D" id="3.40.50.1820">
    <property type="entry name" value="alpha/beta hydrolase"/>
    <property type="match status" value="1"/>
</dbReference>
<gene>
    <name evidence="3" type="ORF">J1792_18865</name>
</gene>
<feature type="compositionally biased region" description="Basic and acidic residues" evidence="1">
    <location>
        <begin position="270"/>
        <end position="279"/>
    </location>
</feature>
<dbReference type="EMBL" id="JAFMOF010000003">
    <property type="protein sequence ID" value="MBO0654759.1"/>
    <property type="molecule type" value="Genomic_DNA"/>
</dbReference>
<proteinExistence type="predicted"/>
<dbReference type="InterPro" id="IPR050471">
    <property type="entry name" value="AB_hydrolase"/>
</dbReference>
<name>A0A939FP87_9ACTN</name>
<organism evidence="3 4">
    <name type="scientific">Streptomyces triculaminicus</name>
    <dbReference type="NCBI Taxonomy" id="2816232"/>
    <lineage>
        <taxon>Bacteria</taxon>
        <taxon>Bacillati</taxon>
        <taxon>Actinomycetota</taxon>
        <taxon>Actinomycetes</taxon>
        <taxon>Kitasatosporales</taxon>
        <taxon>Streptomycetaceae</taxon>
        <taxon>Streptomyces</taxon>
    </lineage>
</organism>
<dbReference type="SUPFAM" id="SSF53474">
    <property type="entry name" value="alpha/beta-Hydrolases"/>
    <property type="match status" value="1"/>
</dbReference>
<keyword evidence="4" id="KW-1185">Reference proteome</keyword>
<dbReference type="PANTHER" id="PTHR43433:SF5">
    <property type="entry name" value="AB HYDROLASE-1 DOMAIN-CONTAINING PROTEIN"/>
    <property type="match status" value="1"/>
</dbReference>
<dbReference type="RefSeq" id="WP_207247862.1">
    <property type="nucleotide sequence ID" value="NZ_JAFMOF010000003.1"/>
</dbReference>
<dbReference type="InterPro" id="IPR029058">
    <property type="entry name" value="AB_hydrolase_fold"/>
</dbReference>
<feature type="region of interest" description="Disordered" evidence="1">
    <location>
        <begin position="270"/>
        <end position="308"/>
    </location>
</feature>